<dbReference type="InterPro" id="IPR013321">
    <property type="entry name" value="Arc_rbn_hlx_hlx"/>
</dbReference>
<name>X1CPM0_9ZZZZ</name>
<dbReference type="SUPFAM" id="SSF47598">
    <property type="entry name" value="Ribbon-helix-helix"/>
    <property type="match status" value="1"/>
</dbReference>
<reference evidence="2" key="1">
    <citation type="journal article" date="2014" name="Front. Microbiol.">
        <title>High frequency of phylogenetically diverse reductive dehalogenase-homologous genes in deep subseafloor sedimentary metagenomes.</title>
        <authorList>
            <person name="Kawai M."/>
            <person name="Futagami T."/>
            <person name="Toyoda A."/>
            <person name="Takaki Y."/>
            <person name="Nishi S."/>
            <person name="Hori S."/>
            <person name="Arai W."/>
            <person name="Tsubouchi T."/>
            <person name="Morono Y."/>
            <person name="Uchiyama I."/>
            <person name="Ito T."/>
            <person name="Fujiyama A."/>
            <person name="Inagaki F."/>
            <person name="Takami H."/>
        </authorList>
    </citation>
    <scope>NUCLEOTIDE SEQUENCE</scope>
    <source>
        <strain evidence="2">Expedition CK06-06</strain>
    </source>
</reference>
<dbReference type="Gene3D" id="1.10.1220.10">
    <property type="entry name" value="Met repressor-like"/>
    <property type="match status" value="1"/>
</dbReference>
<accession>X1CPM0</accession>
<feature type="domain" description="Ribbon-helix-helix protein CopG" evidence="1">
    <location>
        <begin position="1"/>
        <end position="39"/>
    </location>
</feature>
<dbReference type="Pfam" id="PF01402">
    <property type="entry name" value="RHH_1"/>
    <property type="match status" value="1"/>
</dbReference>
<dbReference type="AlphaFoldDB" id="X1CPM0"/>
<evidence type="ECO:0000259" key="1">
    <source>
        <dbReference type="Pfam" id="PF01402"/>
    </source>
</evidence>
<gene>
    <name evidence="2" type="ORF">S01H4_34268</name>
</gene>
<dbReference type="InterPro" id="IPR002145">
    <property type="entry name" value="CopG"/>
</dbReference>
<sequence>MRILVTLPEELVNEMDDKVKALGLPSRNALIVQVIRKYLGHPNLFDEKEDKTDEYTG</sequence>
<comment type="caution">
    <text evidence="2">The sequence shown here is derived from an EMBL/GenBank/DDBJ whole genome shotgun (WGS) entry which is preliminary data.</text>
</comment>
<proteinExistence type="predicted"/>
<evidence type="ECO:0000313" key="2">
    <source>
        <dbReference type="EMBL" id="GAG86201.1"/>
    </source>
</evidence>
<dbReference type="InterPro" id="IPR010985">
    <property type="entry name" value="Ribbon_hlx_hlx"/>
</dbReference>
<dbReference type="CDD" id="cd22231">
    <property type="entry name" value="RHH_NikR_HicB-like"/>
    <property type="match status" value="1"/>
</dbReference>
<organism evidence="2">
    <name type="scientific">marine sediment metagenome</name>
    <dbReference type="NCBI Taxonomy" id="412755"/>
    <lineage>
        <taxon>unclassified sequences</taxon>
        <taxon>metagenomes</taxon>
        <taxon>ecological metagenomes</taxon>
    </lineage>
</organism>
<dbReference type="GO" id="GO:0006355">
    <property type="term" value="P:regulation of DNA-templated transcription"/>
    <property type="evidence" value="ECO:0007669"/>
    <property type="project" value="InterPro"/>
</dbReference>
<dbReference type="EMBL" id="BART01018123">
    <property type="protein sequence ID" value="GAG86201.1"/>
    <property type="molecule type" value="Genomic_DNA"/>
</dbReference>
<protein>
    <recommendedName>
        <fullName evidence="1">Ribbon-helix-helix protein CopG domain-containing protein</fullName>
    </recommendedName>
</protein>